<evidence type="ECO:0000313" key="2">
    <source>
        <dbReference type="Proteomes" id="UP001183202"/>
    </source>
</evidence>
<name>A0ABU2NI07_9PSEU</name>
<keyword evidence="2" id="KW-1185">Reference proteome</keyword>
<sequence>MTAITQPVAVNLSAEDRARMARLYEEVRGRIAEMARIASRVLGLEEKDGKIVFAPVLRDQARAVHMNFDESEAIEIVCTPSGCGCYDHHAGTCGPC</sequence>
<accession>A0ABU2NI07</accession>
<dbReference type="RefSeq" id="WP_311560108.1">
    <property type="nucleotide sequence ID" value="NZ_JAVREJ010000037.1"/>
</dbReference>
<organism evidence="1 2">
    <name type="scientific">Pseudonocardia charpentierae</name>
    <dbReference type="NCBI Taxonomy" id="3075545"/>
    <lineage>
        <taxon>Bacteria</taxon>
        <taxon>Bacillati</taxon>
        <taxon>Actinomycetota</taxon>
        <taxon>Actinomycetes</taxon>
        <taxon>Pseudonocardiales</taxon>
        <taxon>Pseudonocardiaceae</taxon>
        <taxon>Pseudonocardia</taxon>
    </lineage>
</organism>
<proteinExistence type="predicted"/>
<protein>
    <submittedName>
        <fullName evidence="1">Uncharacterized protein</fullName>
    </submittedName>
</protein>
<comment type="caution">
    <text evidence="1">The sequence shown here is derived from an EMBL/GenBank/DDBJ whole genome shotgun (WGS) entry which is preliminary data.</text>
</comment>
<evidence type="ECO:0000313" key="1">
    <source>
        <dbReference type="EMBL" id="MDT0353595.1"/>
    </source>
</evidence>
<dbReference type="EMBL" id="JAVREJ010000037">
    <property type="protein sequence ID" value="MDT0353595.1"/>
    <property type="molecule type" value="Genomic_DNA"/>
</dbReference>
<dbReference type="Proteomes" id="UP001183202">
    <property type="component" value="Unassembled WGS sequence"/>
</dbReference>
<gene>
    <name evidence="1" type="ORF">RM445_29285</name>
</gene>
<reference evidence="2" key="1">
    <citation type="submission" date="2023-07" db="EMBL/GenBank/DDBJ databases">
        <title>30 novel species of actinomycetes from the DSMZ collection.</title>
        <authorList>
            <person name="Nouioui I."/>
        </authorList>
    </citation>
    <scope>NUCLEOTIDE SEQUENCE [LARGE SCALE GENOMIC DNA]</scope>
    <source>
        <strain evidence="2">DSM 45834</strain>
    </source>
</reference>